<evidence type="ECO:0000256" key="11">
    <source>
        <dbReference type="ARBA" id="ARBA00031945"/>
    </source>
</evidence>
<dbReference type="PANTHER" id="PTHR13693:SF102">
    <property type="entry name" value="2-AMINO-3-KETOBUTYRATE COENZYME A LIGASE, MITOCHONDRIAL"/>
    <property type="match status" value="1"/>
</dbReference>
<evidence type="ECO:0000256" key="13">
    <source>
        <dbReference type="ARBA" id="ARBA00047654"/>
    </source>
</evidence>
<dbReference type="Proteomes" id="UP000305131">
    <property type="component" value="Unassembled WGS sequence"/>
</dbReference>
<reference evidence="17 18" key="1">
    <citation type="submission" date="2019-05" db="EMBL/GenBank/DDBJ databases">
        <authorList>
            <person name="Zhou X."/>
        </authorList>
    </citation>
    <scope>NUCLEOTIDE SEQUENCE [LARGE SCALE GENOMIC DNA]</scope>
    <source>
        <strain evidence="17 18">DSM 432</strain>
    </source>
</reference>
<dbReference type="EC" id="2.3.1.37" evidence="5 15"/>
<evidence type="ECO:0000256" key="12">
    <source>
        <dbReference type="ARBA" id="ARBA00032773"/>
    </source>
</evidence>
<dbReference type="GO" id="GO:0003870">
    <property type="term" value="F:5-aminolevulinate synthase activity"/>
    <property type="evidence" value="ECO:0007669"/>
    <property type="project" value="UniProtKB-EC"/>
</dbReference>
<comment type="catalytic activity">
    <reaction evidence="13 15">
        <text>succinyl-CoA + glycine + H(+) = 5-aminolevulinate + CO2 + CoA</text>
        <dbReference type="Rhea" id="RHEA:12921"/>
        <dbReference type="ChEBI" id="CHEBI:15378"/>
        <dbReference type="ChEBI" id="CHEBI:16526"/>
        <dbReference type="ChEBI" id="CHEBI:57287"/>
        <dbReference type="ChEBI" id="CHEBI:57292"/>
        <dbReference type="ChEBI" id="CHEBI:57305"/>
        <dbReference type="ChEBI" id="CHEBI:356416"/>
        <dbReference type="EC" id="2.3.1.37"/>
    </reaction>
</comment>
<dbReference type="InterPro" id="IPR001917">
    <property type="entry name" value="Aminotrans_II_pyridoxalP_BS"/>
</dbReference>
<dbReference type="Pfam" id="PF00155">
    <property type="entry name" value="Aminotran_1_2"/>
    <property type="match status" value="1"/>
</dbReference>
<comment type="cofactor">
    <cofactor evidence="1 14">
        <name>pyridoxal 5'-phosphate</name>
        <dbReference type="ChEBI" id="CHEBI:597326"/>
    </cofactor>
</comment>
<comment type="similarity">
    <text evidence="3 14">Belongs to the class-II pyridoxal-phosphate-dependent aminotransferase family.</text>
</comment>
<evidence type="ECO:0000256" key="15">
    <source>
        <dbReference type="RuleBase" id="RU910713"/>
    </source>
</evidence>
<dbReference type="Gene3D" id="3.90.1150.10">
    <property type="entry name" value="Aspartate Aminotransferase, domain 1"/>
    <property type="match status" value="1"/>
</dbReference>
<dbReference type="PANTHER" id="PTHR13693">
    <property type="entry name" value="CLASS II AMINOTRANSFERASE/8-AMINO-7-OXONONANOATE SYNTHASE"/>
    <property type="match status" value="1"/>
</dbReference>
<keyword evidence="6 15" id="KW-0808">Transferase</keyword>
<comment type="caution">
    <text evidence="17">The sequence shown here is derived from an EMBL/GenBank/DDBJ whole genome shotgun (WGS) entry which is preliminary data.</text>
</comment>
<evidence type="ECO:0000256" key="2">
    <source>
        <dbReference type="ARBA" id="ARBA00005029"/>
    </source>
</evidence>
<dbReference type="UniPathway" id="UPA00251">
    <property type="reaction ID" value="UER00375"/>
</dbReference>
<evidence type="ECO:0000313" key="17">
    <source>
        <dbReference type="EMBL" id="TLX42039.1"/>
    </source>
</evidence>
<keyword evidence="7 14" id="KW-0663">Pyridoxal phosphate</keyword>
<dbReference type="PROSITE" id="PS00599">
    <property type="entry name" value="AA_TRANSFER_CLASS_2"/>
    <property type="match status" value="1"/>
</dbReference>
<accession>A0A6C1KCP6</accession>
<dbReference type="RefSeq" id="WP_138400180.1">
    <property type="nucleotide sequence ID" value="NZ_JBAFVI010000010.1"/>
</dbReference>
<evidence type="ECO:0000256" key="8">
    <source>
        <dbReference type="ARBA" id="ARBA00023133"/>
    </source>
</evidence>
<dbReference type="Gene3D" id="3.40.640.10">
    <property type="entry name" value="Type I PLP-dependent aspartate aminotransferase-like (Major domain)"/>
    <property type="match status" value="1"/>
</dbReference>
<protein>
    <recommendedName>
        <fullName evidence="5 15">5-aminolevulinate synthase</fullName>
        <ecNumber evidence="5 15">2.3.1.37</ecNumber>
    </recommendedName>
    <alternativeName>
        <fullName evidence="10 15">5-aminolevulinic acid synthase</fullName>
    </alternativeName>
    <alternativeName>
        <fullName evidence="11 15">Delta-ALA synthase</fullName>
    </alternativeName>
    <alternativeName>
        <fullName evidence="12 15">Delta-aminolevulinate synthase</fullName>
    </alternativeName>
</protein>
<comment type="subunit">
    <text evidence="4">Homodimer.</text>
</comment>
<gene>
    <name evidence="17" type="primary">hemA</name>
    <name evidence="17" type="ORF">FBQ73_14340</name>
</gene>
<keyword evidence="8 15" id="KW-0350">Heme biosynthesis</keyword>
<evidence type="ECO:0000256" key="9">
    <source>
        <dbReference type="ARBA" id="ARBA00023315"/>
    </source>
</evidence>
<evidence type="ECO:0000313" key="18">
    <source>
        <dbReference type="Proteomes" id="UP000305131"/>
    </source>
</evidence>
<sequence length="429" mass="46228">MNYDSFFADAIDALRKERRYRTFAEIERDARHFPRAVWHSPGGPRDIVVWCSNDYLGMGSHPDVVAAMCEAAKARGAGAGGTRNISGNSHEIVMLERELADLHGKESGLVFTSGYISNATGISTIVKLIPDCVVISDELNHNSMIEGVRHGGRQKAIFRHNDLDHLEELLKAAGDRPKLVVFESVYSMDGDIAPIGAICELAERYGAMTYLDEVHAVGMYGERGGGVAERDGVMDRVDVIEGTLGKAFGVVGGYITGKRLIIDAVRSYAPGFIFTTALPPAVAAAAAASVRHLKNSQAERDGQRAQVAKVKRALAAAGLPQMDTPTHIVPVMVGDAKACKMASDLLLAEYGIYIQPINYPTVPRGTERLRITPTPFHDDALIAHLAKALTDVWERLELPYADHVAERASASSRRTALGPAPIPLPVAGG</sequence>
<dbReference type="InterPro" id="IPR015424">
    <property type="entry name" value="PyrdxlP-dep_Trfase"/>
</dbReference>
<dbReference type="GO" id="GO:0030170">
    <property type="term" value="F:pyridoxal phosphate binding"/>
    <property type="evidence" value="ECO:0007669"/>
    <property type="project" value="UniProtKB-UniRule"/>
</dbReference>
<evidence type="ECO:0000256" key="14">
    <source>
        <dbReference type="RuleBase" id="RU003693"/>
    </source>
</evidence>
<comment type="pathway">
    <text evidence="2 15">Porphyrin-containing compound metabolism; protoporphyrin-IX biosynthesis; 5-aminolevulinate from glycine: step 1/1.</text>
</comment>
<dbReference type="InterPro" id="IPR004839">
    <property type="entry name" value="Aminotransferase_I/II_large"/>
</dbReference>
<dbReference type="InterPro" id="IPR015421">
    <property type="entry name" value="PyrdxlP-dep_Trfase_major"/>
</dbReference>
<dbReference type="FunFam" id="3.40.640.10:FF:000006">
    <property type="entry name" value="5-aminolevulinate synthase, mitochondrial"/>
    <property type="match status" value="1"/>
</dbReference>
<proteinExistence type="inferred from homology"/>
<evidence type="ECO:0000256" key="5">
    <source>
        <dbReference type="ARBA" id="ARBA00013257"/>
    </source>
</evidence>
<dbReference type="GeneID" id="95774631"/>
<dbReference type="InterPro" id="IPR015422">
    <property type="entry name" value="PyrdxlP-dep_Trfase_small"/>
</dbReference>
<evidence type="ECO:0000256" key="4">
    <source>
        <dbReference type="ARBA" id="ARBA00011738"/>
    </source>
</evidence>
<dbReference type="EMBL" id="VAUP01000031">
    <property type="protein sequence ID" value="TLX42039.1"/>
    <property type="molecule type" value="Genomic_DNA"/>
</dbReference>
<evidence type="ECO:0000256" key="1">
    <source>
        <dbReference type="ARBA" id="ARBA00001933"/>
    </source>
</evidence>
<dbReference type="InterPro" id="IPR050087">
    <property type="entry name" value="AON_synthase_class-II"/>
</dbReference>
<evidence type="ECO:0000256" key="10">
    <source>
        <dbReference type="ARBA" id="ARBA00031691"/>
    </source>
</evidence>
<dbReference type="OrthoDB" id="9807157at2"/>
<feature type="domain" description="Aminotransferase class I/classII large" evidence="16">
    <location>
        <begin position="46"/>
        <end position="389"/>
    </location>
</feature>
<dbReference type="NCBIfam" id="TIGR01821">
    <property type="entry name" value="5aminolev_synth"/>
    <property type="match status" value="1"/>
</dbReference>
<dbReference type="InterPro" id="IPR010961">
    <property type="entry name" value="4pyrrol_synth_NH2levulA_synth"/>
</dbReference>
<organism evidence="17 18">
    <name type="scientific">Xanthobacter autotrophicus</name>
    <dbReference type="NCBI Taxonomy" id="280"/>
    <lineage>
        <taxon>Bacteria</taxon>
        <taxon>Pseudomonadati</taxon>
        <taxon>Pseudomonadota</taxon>
        <taxon>Alphaproteobacteria</taxon>
        <taxon>Hyphomicrobiales</taxon>
        <taxon>Xanthobacteraceae</taxon>
        <taxon>Xanthobacter</taxon>
    </lineage>
</organism>
<evidence type="ECO:0000256" key="6">
    <source>
        <dbReference type="ARBA" id="ARBA00022679"/>
    </source>
</evidence>
<keyword evidence="9 15" id="KW-0012">Acyltransferase</keyword>
<dbReference type="GO" id="GO:0006782">
    <property type="term" value="P:protoporphyrinogen IX biosynthetic process"/>
    <property type="evidence" value="ECO:0007669"/>
    <property type="project" value="UniProtKB-UniRule"/>
</dbReference>
<dbReference type="CDD" id="cd06454">
    <property type="entry name" value="KBL_like"/>
    <property type="match status" value="1"/>
</dbReference>
<evidence type="ECO:0000256" key="3">
    <source>
        <dbReference type="ARBA" id="ARBA00008392"/>
    </source>
</evidence>
<evidence type="ECO:0000259" key="16">
    <source>
        <dbReference type="Pfam" id="PF00155"/>
    </source>
</evidence>
<evidence type="ECO:0000256" key="7">
    <source>
        <dbReference type="ARBA" id="ARBA00022898"/>
    </source>
</evidence>
<name>A0A6C1KCP6_XANAU</name>
<dbReference type="AlphaFoldDB" id="A0A6C1KCP6"/>
<dbReference type="SUPFAM" id="SSF53383">
    <property type="entry name" value="PLP-dependent transferases"/>
    <property type="match status" value="1"/>
</dbReference>